<proteinExistence type="predicted"/>
<dbReference type="GO" id="GO:0003725">
    <property type="term" value="F:double-stranded RNA binding"/>
    <property type="evidence" value="ECO:0007669"/>
    <property type="project" value="InterPro"/>
</dbReference>
<dbReference type="Gene3D" id="3.90.870.10">
    <property type="entry name" value="DHBP synthase"/>
    <property type="match status" value="1"/>
</dbReference>
<keyword evidence="3" id="KW-1185">Reference proteome</keyword>
<protein>
    <submittedName>
        <fullName evidence="2">Hypothetical YciO protein, TsaC/YrdC paralog</fullName>
    </submittedName>
</protein>
<dbReference type="NCBIfam" id="TIGR00057">
    <property type="entry name" value="L-threonylcarbamoyladenylate synthase"/>
    <property type="match status" value="1"/>
</dbReference>
<gene>
    <name evidence="2" type="ORF">FM105_07915</name>
</gene>
<dbReference type="SUPFAM" id="SSF55821">
    <property type="entry name" value="YrdC/RibB"/>
    <property type="match status" value="1"/>
</dbReference>
<dbReference type="EMBL" id="FWFF01000013">
    <property type="protein sequence ID" value="SLM97890.1"/>
    <property type="molecule type" value="Genomic_DNA"/>
</dbReference>
<reference evidence="3" key="1">
    <citation type="submission" date="2017-02" db="EMBL/GenBank/DDBJ databases">
        <authorList>
            <person name="Dridi B."/>
        </authorList>
    </citation>
    <scope>NUCLEOTIDE SEQUENCE [LARGE SCALE GENOMIC DNA]</scope>
    <source>
        <strain evidence="3">B Co 03.10</strain>
    </source>
</reference>
<dbReference type="Proteomes" id="UP000196581">
    <property type="component" value="Unassembled WGS sequence"/>
</dbReference>
<dbReference type="PANTHER" id="PTHR42828">
    <property type="entry name" value="DHBP SYNTHASE RIBB-LIKE ALPHA/BETA DOMAIN-CONTAINING PROTEIN"/>
    <property type="match status" value="1"/>
</dbReference>
<dbReference type="InterPro" id="IPR017945">
    <property type="entry name" value="DHBP_synth_RibB-like_a/b_dom"/>
</dbReference>
<dbReference type="PROSITE" id="PS51163">
    <property type="entry name" value="YRDC"/>
    <property type="match status" value="1"/>
</dbReference>
<evidence type="ECO:0000259" key="1">
    <source>
        <dbReference type="PROSITE" id="PS51163"/>
    </source>
</evidence>
<dbReference type="PANTHER" id="PTHR42828:SF3">
    <property type="entry name" value="THREONYLCARBAMOYL-AMP SYNTHASE"/>
    <property type="match status" value="1"/>
</dbReference>
<dbReference type="AlphaFoldDB" id="A0A1X6XFI3"/>
<dbReference type="Pfam" id="PF01300">
    <property type="entry name" value="Sua5_yciO_yrdC"/>
    <property type="match status" value="1"/>
</dbReference>
<evidence type="ECO:0000313" key="3">
    <source>
        <dbReference type="Proteomes" id="UP000196581"/>
    </source>
</evidence>
<accession>A0A1X6XFI3</accession>
<sequence>MVMNAKTVAIHPVDPQPRLIRQAAEVIRNGGLIAYPTDSCYALGCSLGNKEGIERIARIRSLDSKHHYTLMCHEFSQLGQFVILDNSAFRTIKSLIPGPYTFIMKATKEVPKKMLHPKKNSVGARIPENATALALVREVGEPILSSTLLLPGHEDPLTEPQDVADAIGRDVDLVIESGVPGTTPTSVIDYTEGAPIVRREGAGDVSRFV</sequence>
<dbReference type="InterPro" id="IPR052532">
    <property type="entry name" value="SUA5_domain"/>
</dbReference>
<feature type="domain" description="YrdC-like" evidence="1">
    <location>
        <begin position="17"/>
        <end position="203"/>
    </location>
</feature>
<dbReference type="InterPro" id="IPR006070">
    <property type="entry name" value="Sua5-like_dom"/>
</dbReference>
<name>A0A1X6XFI3_9MICO</name>
<organism evidence="2 3">
    <name type="scientific">Brevibacterium yomogidense</name>
    <dbReference type="NCBI Taxonomy" id="946573"/>
    <lineage>
        <taxon>Bacteria</taxon>
        <taxon>Bacillati</taxon>
        <taxon>Actinomycetota</taxon>
        <taxon>Actinomycetes</taxon>
        <taxon>Micrococcales</taxon>
        <taxon>Brevibacteriaceae</taxon>
        <taxon>Brevibacterium</taxon>
    </lineage>
</organism>
<evidence type="ECO:0000313" key="2">
    <source>
        <dbReference type="EMBL" id="SLM97890.1"/>
    </source>
</evidence>